<evidence type="ECO:0000313" key="5">
    <source>
        <dbReference type="Proteomes" id="UP000301309"/>
    </source>
</evidence>
<protein>
    <submittedName>
        <fullName evidence="4">Oleoyl-ACP hydrolase</fullName>
    </submittedName>
</protein>
<evidence type="ECO:0000259" key="3">
    <source>
        <dbReference type="Pfam" id="PF00975"/>
    </source>
</evidence>
<dbReference type="Pfam" id="PF00975">
    <property type="entry name" value="Thioesterase"/>
    <property type="match status" value="1"/>
</dbReference>
<feature type="domain" description="Thioesterase" evidence="3">
    <location>
        <begin position="29"/>
        <end position="235"/>
    </location>
</feature>
<keyword evidence="5" id="KW-1185">Reference proteome</keyword>
<dbReference type="InterPro" id="IPR029058">
    <property type="entry name" value="AB_hydrolase_fold"/>
</dbReference>
<gene>
    <name evidence="4" type="primary">rifR_2</name>
    <name evidence="4" type="ORF">SVIO_026580</name>
</gene>
<organism evidence="4 5">
    <name type="scientific">Streptomyces violaceusniger</name>
    <dbReference type="NCBI Taxonomy" id="68280"/>
    <lineage>
        <taxon>Bacteria</taxon>
        <taxon>Bacillati</taxon>
        <taxon>Actinomycetota</taxon>
        <taxon>Actinomycetes</taxon>
        <taxon>Kitasatosporales</taxon>
        <taxon>Streptomycetaceae</taxon>
        <taxon>Streptomyces</taxon>
        <taxon>Streptomyces violaceusniger group</taxon>
    </lineage>
</organism>
<dbReference type="InterPro" id="IPR012223">
    <property type="entry name" value="TEII"/>
</dbReference>
<dbReference type="InterPro" id="IPR001031">
    <property type="entry name" value="Thioesterase"/>
</dbReference>
<dbReference type="PANTHER" id="PTHR11487:SF0">
    <property type="entry name" value="S-ACYL FATTY ACID SYNTHASE THIOESTERASE, MEDIUM CHAIN"/>
    <property type="match status" value="1"/>
</dbReference>
<comment type="caution">
    <text evidence="4">The sequence shown here is derived from an EMBL/GenBank/DDBJ whole genome shotgun (WGS) entry which is preliminary data.</text>
</comment>
<dbReference type="Proteomes" id="UP000301309">
    <property type="component" value="Unassembled WGS sequence"/>
</dbReference>
<evidence type="ECO:0000256" key="1">
    <source>
        <dbReference type="ARBA" id="ARBA00007169"/>
    </source>
</evidence>
<name>A0A4D4KSX5_STRVO</name>
<keyword evidence="4" id="KW-0378">Hydrolase</keyword>
<dbReference type="EMBL" id="BJHW01000001">
    <property type="protein sequence ID" value="GDY52035.1"/>
    <property type="molecule type" value="Genomic_DNA"/>
</dbReference>
<reference evidence="4 5" key="1">
    <citation type="journal article" date="2020" name="Int. J. Syst. Evol. Microbiol.">
        <title>Reclassification of Streptomyces castelarensis and Streptomyces sporoclivatus as later heterotypic synonyms of Streptomyces antimycoticus.</title>
        <authorList>
            <person name="Komaki H."/>
            <person name="Tamura T."/>
        </authorList>
    </citation>
    <scope>NUCLEOTIDE SEQUENCE [LARGE SCALE GENOMIC DNA]</scope>
    <source>
        <strain evidence="4 5">NBRC 13459</strain>
    </source>
</reference>
<evidence type="ECO:0000313" key="4">
    <source>
        <dbReference type="EMBL" id="GDY52035.1"/>
    </source>
</evidence>
<comment type="similarity">
    <text evidence="1">Belongs to the thioesterase family.</text>
</comment>
<dbReference type="AlphaFoldDB" id="A0A4D4KSX5"/>
<dbReference type="SUPFAM" id="SSF53474">
    <property type="entry name" value="alpha/beta-Hydrolases"/>
    <property type="match status" value="1"/>
</dbReference>
<feature type="region of interest" description="Disordered" evidence="2">
    <location>
        <begin position="232"/>
        <end position="279"/>
    </location>
</feature>
<dbReference type="GO" id="GO:0008610">
    <property type="term" value="P:lipid biosynthetic process"/>
    <property type="evidence" value="ECO:0007669"/>
    <property type="project" value="TreeGrafter"/>
</dbReference>
<evidence type="ECO:0000256" key="2">
    <source>
        <dbReference type="SAM" id="MobiDB-lite"/>
    </source>
</evidence>
<proteinExistence type="inferred from homology"/>
<dbReference type="PANTHER" id="PTHR11487">
    <property type="entry name" value="THIOESTERASE"/>
    <property type="match status" value="1"/>
</dbReference>
<sequence length="279" mass="30480">MTRAMALPTAGESRWFRRFHPNPEADISLVCLPHAGGTASFYFPLSELLPSTVEALVVQYPGRQDRLSEPCIESVPETARAVFDVLKPLAAKRPVALFGHSMGAAVGFELAMLLERELGTTPLALFTSARSAASFQRGRDIHRLDDAGLVAELRRLSGTDAEILDERELLQLALPSIRSDYKASETYRAEPGTALRCDIVALTGEADDRVSVEEAASWREHTAGSFDLRVFPGATSMSPSTGQRWPRRSRTPCARCEPAADRPPAEGEPDDACTFRDPL</sequence>
<accession>A0A4D4KSX5</accession>
<dbReference type="GO" id="GO:0016787">
    <property type="term" value="F:hydrolase activity"/>
    <property type="evidence" value="ECO:0007669"/>
    <property type="project" value="UniProtKB-KW"/>
</dbReference>
<dbReference type="Gene3D" id="3.40.50.1820">
    <property type="entry name" value="alpha/beta hydrolase"/>
    <property type="match status" value="1"/>
</dbReference>